<reference evidence="2" key="1">
    <citation type="submission" date="2022-01" db="EMBL/GenBank/DDBJ databases">
        <title>Gillisia lutea sp. nov., isolated from marine plastic residues from the Malvarosa beach (Valencia, Spain).</title>
        <authorList>
            <person name="Vidal-Verdu A."/>
            <person name="Molina-Menor E."/>
            <person name="Satari L."/>
            <person name="Pascual J."/>
            <person name="Pereto J."/>
            <person name="Porcar M."/>
        </authorList>
    </citation>
    <scope>NUCLEOTIDE SEQUENCE</scope>
    <source>
        <strain evidence="2">M10.2A</strain>
    </source>
</reference>
<organism evidence="2 3">
    <name type="scientific">Gillisia lutea</name>
    <dbReference type="NCBI Taxonomy" id="2909668"/>
    <lineage>
        <taxon>Bacteria</taxon>
        <taxon>Pseudomonadati</taxon>
        <taxon>Bacteroidota</taxon>
        <taxon>Flavobacteriia</taxon>
        <taxon>Flavobacteriales</taxon>
        <taxon>Flavobacteriaceae</taxon>
        <taxon>Gillisia</taxon>
    </lineage>
</organism>
<keyword evidence="3" id="KW-1185">Reference proteome</keyword>
<evidence type="ECO:0000313" key="2">
    <source>
        <dbReference type="EMBL" id="MCF4101219.1"/>
    </source>
</evidence>
<feature type="transmembrane region" description="Helical" evidence="1">
    <location>
        <begin position="38"/>
        <end position="57"/>
    </location>
</feature>
<evidence type="ECO:0000256" key="1">
    <source>
        <dbReference type="SAM" id="Phobius"/>
    </source>
</evidence>
<keyword evidence="1" id="KW-0812">Transmembrane</keyword>
<feature type="transmembrane region" description="Helical" evidence="1">
    <location>
        <begin position="9"/>
        <end position="26"/>
    </location>
</feature>
<comment type="caution">
    <text evidence="2">The sequence shown here is derived from an EMBL/GenBank/DDBJ whole genome shotgun (WGS) entry which is preliminary data.</text>
</comment>
<dbReference type="EMBL" id="JAKGTH010000007">
    <property type="protein sequence ID" value="MCF4101219.1"/>
    <property type="molecule type" value="Genomic_DNA"/>
</dbReference>
<proteinExistence type="predicted"/>
<keyword evidence="1" id="KW-0472">Membrane</keyword>
<keyword evidence="1" id="KW-1133">Transmembrane helix</keyword>
<name>A0ABS9EHB8_9FLAO</name>
<sequence length="63" mass="7159">MQNNTPRKINIWNLVLGILFLGYGSYKLYMVTTGAPDSTFGILLAVAFIIFGIYDLYKYFKGL</sequence>
<evidence type="ECO:0000313" key="3">
    <source>
        <dbReference type="Proteomes" id="UP001179363"/>
    </source>
</evidence>
<accession>A0ABS9EHB8</accession>
<dbReference type="RefSeq" id="WP_236133369.1">
    <property type="nucleotide sequence ID" value="NZ_JAKGTH010000007.1"/>
</dbReference>
<gene>
    <name evidence="2" type="ORF">L1I30_06050</name>
</gene>
<protein>
    <submittedName>
        <fullName evidence="2">Uncharacterized protein</fullName>
    </submittedName>
</protein>
<dbReference type="Proteomes" id="UP001179363">
    <property type="component" value="Unassembled WGS sequence"/>
</dbReference>